<gene>
    <name evidence="8" type="ORF">ACFFNX_27210</name>
</gene>
<dbReference type="InterPro" id="IPR012334">
    <property type="entry name" value="Pectin_lyas_fold"/>
</dbReference>
<evidence type="ECO:0000313" key="9">
    <source>
        <dbReference type="Proteomes" id="UP001589627"/>
    </source>
</evidence>
<dbReference type="Proteomes" id="UP001589627">
    <property type="component" value="Unassembled WGS sequence"/>
</dbReference>
<sequence>MKPAWQRVSSNAWGAHRTIGAAVRAAEDGATVSVQPGVYQESVVLDRDVTIVAAKGPGTVRIVAPQRSALMLHGCAATIQDITVEGASPKEAAVLVKGGSPVLERCEIGRGRIEITSDAGCTLRGCEISDAVYAGIYLTGTSRTVIEDCVIRSVDGDGVRLDDSAHVDCARTTVDDARGSGLHVAGTGGGVFDDCEIGRTGDAAVLVEGLAHPRFRRCRLRDTSAEGVRIEGSARWSGDRENETTGEDGPAGADAGREERRVRLEQCEITRTGDGVSARGDSGVLLKDCHVREAKGTGVLVSGNCRMDIEDVRLVDGTGTALVLADSADVHARRTVLTRTAANGVHCSGAATLSLTDCEVSRTAFTAVHLDGGAQATLRDCRVSETPEHGLRVRRQAGLRAERVTVEHVRMAALSVEGGDALLRGCQVSDVEAGAKITTTHRPLLDDCAFTAVTRTAIEVGADTGVLISGGRIERTGSAGIFLDERSEAWIEGMRITDTAGSGLIVWAGARPRVRDVTVARTGKNGLYAGQGSAGVFEDCDIAETGFPAIYVGEEATPALRRCVVRDTGEDLTLADGAAPVFEDCWTSGVTTGSMPQAESAPKRAAGDSEAEASDEDARESLEDLLAELDRLVGLDRVKQEVSSLAQLMRTVQRREELGLSPPPLSRHLVFAGNPGTGKTTVAR</sequence>
<evidence type="ECO:0000256" key="4">
    <source>
        <dbReference type="ARBA" id="ARBA00022786"/>
    </source>
</evidence>
<dbReference type="NCBIfam" id="TIGR03804">
    <property type="entry name" value="para_beta_helix"/>
    <property type="match status" value="1"/>
</dbReference>
<dbReference type="Gene3D" id="2.160.20.10">
    <property type="entry name" value="Single-stranded right-handed beta-helix, Pectin lyase-like"/>
    <property type="match status" value="3"/>
</dbReference>
<dbReference type="EMBL" id="JBHLZP010000233">
    <property type="protein sequence ID" value="MFB9835876.1"/>
    <property type="molecule type" value="Genomic_DNA"/>
</dbReference>
<dbReference type="InterPro" id="IPR051550">
    <property type="entry name" value="SCF-Subunits/Alg-Epimerases"/>
</dbReference>
<dbReference type="Gene3D" id="3.40.50.300">
    <property type="entry name" value="P-loop containing nucleotide triphosphate hydrolases"/>
    <property type="match status" value="1"/>
</dbReference>
<evidence type="ECO:0000256" key="3">
    <source>
        <dbReference type="ARBA" id="ARBA00022741"/>
    </source>
</evidence>
<dbReference type="PANTHER" id="PTHR22990">
    <property type="entry name" value="F-BOX ONLY PROTEIN"/>
    <property type="match status" value="1"/>
</dbReference>
<dbReference type="SMART" id="SM00710">
    <property type="entry name" value="PbH1"/>
    <property type="match status" value="17"/>
</dbReference>
<evidence type="ECO:0000313" key="8">
    <source>
        <dbReference type="EMBL" id="MFB9835876.1"/>
    </source>
</evidence>
<dbReference type="InterPro" id="IPR011050">
    <property type="entry name" value="Pectin_lyase_fold/virulence"/>
</dbReference>
<dbReference type="SUPFAM" id="SSF52540">
    <property type="entry name" value="P-loop containing nucleoside triphosphate hydrolases"/>
    <property type="match status" value="1"/>
</dbReference>
<dbReference type="SUPFAM" id="SSF51126">
    <property type="entry name" value="Pectin lyase-like"/>
    <property type="match status" value="4"/>
</dbReference>
<feature type="non-terminal residue" evidence="8">
    <location>
        <position position="684"/>
    </location>
</feature>
<protein>
    <submittedName>
        <fullName evidence="8">Right-handed parallel beta-helix repeat-containing protein</fullName>
    </submittedName>
</protein>
<dbReference type="RefSeq" id="WP_378208204.1">
    <property type="nucleotide sequence ID" value="NZ_JBHLZP010000233.1"/>
</dbReference>
<keyword evidence="9" id="KW-1185">Reference proteome</keyword>
<keyword evidence="4" id="KW-0833">Ubl conjugation pathway</keyword>
<evidence type="ECO:0000256" key="2">
    <source>
        <dbReference type="ARBA" id="ARBA00022737"/>
    </source>
</evidence>
<dbReference type="InterPro" id="IPR000641">
    <property type="entry name" value="CbxX/CfxQ"/>
</dbReference>
<name>A0ABV5YMU8_9ACTN</name>
<keyword evidence="3" id="KW-0547">Nucleotide-binding</keyword>
<accession>A0ABV5YMU8</accession>
<dbReference type="InterPro" id="IPR006626">
    <property type="entry name" value="PbH1"/>
</dbReference>
<comment type="pathway">
    <text evidence="1">Protein modification; protein ubiquitination.</text>
</comment>
<comment type="caution">
    <text evidence="8">The sequence shown here is derived from an EMBL/GenBank/DDBJ whole genome shotgun (WGS) entry which is preliminary data.</text>
</comment>
<feature type="region of interest" description="Disordered" evidence="6">
    <location>
        <begin position="593"/>
        <end position="619"/>
    </location>
</feature>
<evidence type="ECO:0000256" key="5">
    <source>
        <dbReference type="ARBA" id="ARBA00022840"/>
    </source>
</evidence>
<dbReference type="InterPro" id="IPR022441">
    <property type="entry name" value="Para_beta_helix_rpt-2"/>
</dbReference>
<feature type="compositionally biased region" description="Acidic residues" evidence="6">
    <location>
        <begin position="609"/>
        <end position="619"/>
    </location>
</feature>
<dbReference type="PANTHER" id="PTHR22990:SF15">
    <property type="entry name" value="F-BOX ONLY PROTEIN 10"/>
    <property type="match status" value="1"/>
</dbReference>
<feature type="domain" description="Right handed beta helix" evidence="7">
    <location>
        <begin position="113"/>
        <end position="234"/>
    </location>
</feature>
<feature type="domain" description="Right handed beta helix" evidence="7">
    <location>
        <begin position="367"/>
        <end position="511"/>
    </location>
</feature>
<evidence type="ECO:0000259" key="7">
    <source>
        <dbReference type="Pfam" id="PF13229"/>
    </source>
</evidence>
<evidence type="ECO:0000256" key="1">
    <source>
        <dbReference type="ARBA" id="ARBA00004906"/>
    </source>
</evidence>
<keyword evidence="2" id="KW-0677">Repeat</keyword>
<dbReference type="InterPro" id="IPR039448">
    <property type="entry name" value="Beta_helix"/>
</dbReference>
<proteinExistence type="predicted"/>
<dbReference type="Pfam" id="PF13229">
    <property type="entry name" value="Beta_helix"/>
    <property type="match status" value="2"/>
</dbReference>
<dbReference type="InterPro" id="IPR027417">
    <property type="entry name" value="P-loop_NTPase"/>
</dbReference>
<dbReference type="PRINTS" id="PR00819">
    <property type="entry name" value="CBXCFQXSUPER"/>
</dbReference>
<organism evidence="8 9">
    <name type="scientific">Actinoallomurus acaciae</name>
    <dbReference type="NCBI Taxonomy" id="502577"/>
    <lineage>
        <taxon>Bacteria</taxon>
        <taxon>Bacillati</taxon>
        <taxon>Actinomycetota</taxon>
        <taxon>Actinomycetes</taxon>
        <taxon>Streptosporangiales</taxon>
        <taxon>Thermomonosporaceae</taxon>
        <taxon>Actinoallomurus</taxon>
    </lineage>
</organism>
<keyword evidence="5" id="KW-0067">ATP-binding</keyword>
<feature type="region of interest" description="Disordered" evidence="6">
    <location>
        <begin position="659"/>
        <end position="684"/>
    </location>
</feature>
<reference evidence="8 9" key="1">
    <citation type="submission" date="2024-09" db="EMBL/GenBank/DDBJ databases">
        <authorList>
            <person name="Sun Q."/>
            <person name="Mori K."/>
        </authorList>
    </citation>
    <scope>NUCLEOTIDE SEQUENCE [LARGE SCALE GENOMIC DNA]</scope>
    <source>
        <strain evidence="8 9">TBRC 0563</strain>
    </source>
</reference>
<evidence type="ECO:0000256" key="6">
    <source>
        <dbReference type="SAM" id="MobiDB-lite"/>
    </source>
</evidence>
<feature type="region of interest" description="Disordered" evidence="6">
    <location>
        <begin position="233"/>
        <end position="259"/>
    </location>
</feature>